<dbReference type="CDD" id="cd07438">
    <property type="entry name" value="PHP_HisPPase_AMP"/>
    <property type="match status" value="1"/>
</dbReference>
<protein>
    <submittedName>
        <fullName evidence="2">Phosphatase</fullName>
    </submittedName>
</protein>
<dbReference type="SMART" id="SM00481">
    <property type="entry name" value="POLIIIAc"/>
    <property type="match status" value="1"/>
</dbReference>
<dbReference type="Proteomes" id="UP000773469">
    <property type="component" value="Unassembled WGS sequence"/>
</dbReference>
<dbReference type="Gene3D" id="3.20.20.140">
    <property type="entry name" value="Metal-dependent hydrolases"/>
    <property type="match status" value="1"/>
</dbReference>
<dbReference type="InterPro" id="IPR003141">
    <property type="entry name" value="Pol/His_phosphatase_N"/>
</dbReference>
<dbReference type="RefSeq" id="WP_220756655.1">
    <property type="nucleotide sequence ID" value="NZ_BPEU01000009.1"/>
</dbReference>
<dbReference type="EMBL" id="BPEU01000009">
    <property type="protein sequence ID" value="GIU39478.1"/>
    <property type="molecule type" value="Genomic_DNA"/>
</dbReference>
<dbReference type="InterPro" id="IPR052018">
    <property type="entry name" value="PHP_domain"/>
</dbReference>
<reference evidence="2 3" key="1">
    <citation type="submission" date="2021-05" db="EMBL/GenBank/DDBJ databases">
        <title>Molecular characterization for Shewanella algae harboring chromosomal blaOXA-55-like strains isolated from clinical and environment sample.</title>
        <authorList>
            <person name="Ohama Y."/>
            <person name="Aoki K."/>
            <person name="Harada S."/>
            <person name="Moriya K."/>
            <person name="Ishii Y."/>
            <person name="Tateda K."/>
        </authorList>
    </citation>
    <scope>NUCLEOTIDE SEQUENCE [LARGE SCALE GENOMIC DNA]</scope>
    <source>
        <strain evidence="2 3">MBTL60-118</strain>
    </source>
</reference>
<evidence type="ECO:0000313" key="2">
    <source>
        <dbReference type="EMBL" id="GIU39478.1"/>
    </source>
</evidence>
<evidence type="ECO:0000259" key="1">
    <source>
        <dbReference type="SMART" id="SM00481"/>
    </source>
</evidence>
<accession>A0ABQ4NXT0</accession>
<dbReference type="InterPro" id="IPR004013">
    <property type="entry name" value="PHP_dom"/>
</dbReference>
<dbReference type="Gene3D" id="1.10.150.650">
    <property type="match status" value="1"/>
</dbReference>
<evidence type="ECO:0000313" key="3">
    <source>
        <dbReference type="Proteomes" id="UP000773469"/>
    </source>
</evidence>
<name>A0ABQ4NXT0_SHECO</name>
<dbReference type="PANTHER" id="PTHR42924">
    <property type="entry name" value="EXONUCLEASE"/>
    <property type="match status" value="1"/>
</dbReference>
<comment type="caution">
    <text evidence="2">The sequence shown here is derived from an EMBL/GenBank/DDBJ whole genome shotgun (WGS) entry which is preliminary data.</text>
</comment>
<keyword evidence="3" id="KW-1185">Reference proteome</keyword>
<dbReference type="SUPFAM" id="SSF89550">
    <property type="entry name" value="PHP domain-like"/>
    <property type="match status" value="1"/>
</dbReference>
<gene>
    <name evidence="2" type="primary">trpH</name>
    <name evidence="2" type="ORF">TUM3794_14470</name>
</gene>
<dbReference type="Pfam" id="PF02811">
    <property type="entry name" value="PHP"/>
    <property type="match status" value="1"/>
</dbReference>
<sequence>MINETLLIDLHSHTTASDGQLSPSELVARAIEKGVQVLAITDHDTTAGLTEAHQFNNNQSEPLTLINGTEISTRWNNFDIHIVALNIDTDNEPLAEFLTEQRLLREARAKEIGMRLEKAGIEGAYEGAKALACGAALSRGHYARWLADNGYAVNAASVFKKYLARGKTGYVPNNWSDMATTIAFIHQAGGCAVLAHPSGYKLSGKWLKRLVREFKAAGGDAMEVVLGQQTIEDRNNLIALSKLNQLHASLGSDFHFPGSWIELGKNMFQPQGVDWVWQMDNWMESK</sequence>
<feature type="domain" description="Polymerase/histidinol phosphatase N-terminal" evidence="1">
    <location>
        <begin position="8"/>
        <end position="75"/>
    </location>
</feature>
<dbReference type="InterPro" id="IPR016195">
    <property type="entry name" value="Pol/histidinol_Pase-like"/>
</dbReference>
<dbReference type="NCBIfam" id="NF047791">
    <property type="entry name" value="RNaseRnm"/>
    <property type="match status" value="1"/>
</dbReference>
<proteinExistence type="predicted"/>
<organism evidence="2 3">
    <name type="scientific">Shewanella colwelliana</name>
    <name type="common">Alteromonas colwelliana</name>
    <dbReference type="NCBI Taxonomy" id="23"/>
    <lineage>
        <taxon>Bacteria</taxon>
        <taxon>Pseudomonadati</taxon>
        <taxon>Pseudomonadota</taxon>
        <taxon>Gammaproteobacteria</taxon>
        <taxon>Alteromonadales</taxon>
        <taxon>Shewanellaceae</taxon>
        <taxon>Shewanella</taxon>
    </lineage>
</organism>
<dbReference type="PANTHER" id="PTHR42924:SF3">
    <property type="entry name" value="POLYMERASE_HISTIDINOL PHOSPHATASE N-TERMINAL DOMAIN-CONTAINING PROTEIN"/>
    <property type="match status" value="1"/>
</dbReference>